<evidence type="ECO:0000256" key="4">
    <source>
        <dbReference type="ARBA" id="ARBA00022574"/>
    </source>
</evidence>
<dbReference type="InParanoid" id="A0A1Z5JD72"/>
<evidence type="ECO:0000256" key="3">
    <source>
        <dbReference type="ARBA" id="ARBA00022490"/>
    </source>
</evidence>
<proteinExistence type="inferred from homology"/>
<sequence>MESFAGTAPLPISSAGSPVRVWFNDAECDAQEAEADMVSSFEARRFDDVINGSLVQTNRKFVVYVVKTGMLRIMDRHKTGAKGLIREHAKQRITDVQFFNQDDMLASVGGPTLECQESSLIVSRLSQQGLMINYQILLEFTTEHFAMLRIVWHPFDVNQLCVIHTNHENTVVATHVSTQSINSVRSDAGHYVCTFASEFCIKEGAVQIKGAGGNLIDLAWSRTAERHMLAAYDGGSVVLYDWKKPEAIQGDFHASATALGRVQENGSVSRCLFLPHTHSRDSSGATGLTRCFLTASAQNSTITLWSPFTTDGKQPSRLQVFGLENPSLSYLVDACYILPPPLTPTGVPSKTPPSTMVVMADRTAGKIFAWHLKGAWRSESGQPEGSQLILEGCDYVVPFRCKFPTYSWQVRTEASSIDTEDDEDLSSSNLIYYDIQISAFQSSAAQELLLRSMMLLPPPSPWVDPWDGVRVERLWTDVHSAHVSDVGSDDGVLQFDEEYDVEDDDDEEPEFDVAPDVSTLPPPPGIIGGTSNGSNPFSNWLGSLAAEKPSSLPPLATSKALELPPVALPPPTIDPAIIVAEDMPAPFDPAIITSISIPPPVEDPAIITADSMLAPIDNASILNALFTSTTAREATPTISNRGDEMGKAKTDGRNKAPRNRDAVTTSTQLGNGDDLRRVVREEIQSFLGPLVEKAVNEAVNKVALRPIMASISDLSKREMSAQETNKLASAVAENADVVLRAAFQNTVKTAILPALESTMGLVFKQVSDQLEQSMIPLKESRDSKVDTMSAQMTRMTELVARLTTEVQSLRTTVETHQRAARSPATTSPPKKSPDEIRNGIVQFCAARKYEEAFNLALTAADYRFTFLCCQQADITAVFNGEKVKLSALILLCIMQHLTQVINGTNNDKEMEISILWLQEIALSLNPPAREIRQHLPRVIEELTRAINKRIDLGTHTHRNRDFLRILQIVRGLQM</sequence>
<keyword evidence="5" id="KW-0677">Repeat</keyword>
<organism evidence="8 9">
    <name type="scientific">Fistulifera solaris</name>
    <name type="common">Oleaginous diatom</name>
    <dbReference type="NCBI Taxonomy" id="1519565"/>
    <lineage>
        <taxon>Eukaryota</taxon>
        <taxon>Sar</taxon>
        <taxon>Stramenopiles</taxon>
        <taxon>Ochrophyta</taxon>
        <taxon>Bacillariophyta</taxon>
        <taxon>Bacillariophyceae</taxon>
        <taxon>Bacillariophycidae</taxon>
        <taxon>Naviculales</taxon>
        <taxon>Naviculaceae</taxon>
        <taxon>Fistulifera</taxon>
    </lineage>
</organism>
<comment type="subcellular location">
    <subcellularLocation>
        <location evidence="1">Cytoplasm</location>
        <location evidence="1">P-body</location>
    </subcellularLocation>
</comment>
<dbReference type="Gene3D" id="1.10.220.100">
    <property type="entry name" value="conserved c-terminal region of ge- 1"/>
    <property type="match status" value="1"/>
</dbReference>
<gene>
    <name evidence="8" type="ORF">FisN_17Lh195</name>
</gene>
<feature type="compositionally biased region" description="Basic and acidic residues" evidence="6">
    <location>
        <begin position="641"/>
        <end position="661"/>
    </location>
</feature>
<accession>A0A1Z5JD72</accession>
<feature type="compositionally biased region" description="Acidic residues" evidence="6">
    <location>
        <begin position="500"/>
        <end position="513"/>
    </location>
</feature>
<dbReference type="Pfam" id="PF21289">
    <property type="entry name" value="EDC4_C"/>
    <property type="match status" value="1"/>
</dbReference>
<dbReference type="EMBL" id="BDSP01000046">
    <property type="protein sequence ID" value="GAX11896.1"/>
    <property type="molecule type" value="Genomic_DNA"/>
</dbReference>
<feature type="region of interest" description="Disordered" evidence="6">
    <location>
        <begin position="633"/>
        <end position="670"/>
    </location>
</feature>
<evidence type="ECO:0000256" key="5">
    <source>
        <dbReference type="ARBA" id="ARBA00022737"/>
    </source>
</evidence>
<feature type="region of interest" description="Disordered" evidence="6">
    <location>
        <begin position="500"/>
        <end position="532"/>
    </location>
</feature>
<evidence type="ECO:0000313" key="8">
    <source>
        <dbReference type="EMBL" id="GAX11896.1"/>
    </source>
</evidence>
<feature type="region of interest" description="Disordered" evidence="6">
    <location>
        <begin position="811"/>
        <end position="834"/>
    </location>
</feature>
<dbReference type="Proteomes" id="UP000198406">
    <property type="component" value="Unassembled WGS sequence"/>
</dbReference>
<dbReference type="AlphaFoldDB" id="A0A1Z5JD72"/>
<keyword evidence="9" id="KW-1185">Reference proteome</keyword>
<comment type="similarity">
    <text evidence="2">Belongs to the WD repeat EDC4 family.</text>
</comment>
<evidence type="ECO:0000256" key="2">
    <source>
        <dbReference type="ARBA" id="ARBA00009639"/>
    </source>
</evidence>
<evidence type="ECO:0000313" key="9">
    <source>
        <dbReference type="Proteomes" id="UP000198406"/>
    </source>
</evidence>
<keyword evidence="3" id="KW-0963">Cytoplasm</keyword>
<evidence type="ECO:0000256" key="6">
    <source>
        <dbReference type="SAM" id="MobiDB-lite"/>
    </source>
</evidence>
<dbReference type="InterPro" id="IPR045152">
    <property type="entry name" value="EDC4-like"/>
</dbReference>
<dbReference type="OrthoDB" id="21128at2759"/>
<reference evidence="8 9" key="1">
    <citation type="journal article" date="2015" name="Plant Cell">
        <title>Oil accumulation by the oleaginous diatom Fistulifera solaris as revealed by the genome and transcriptome.</title>
        <authorList>
            <person name="Tanaka T."/>
            <person name="Maeda Y."/>
            <person name="Veluchamy A."/>
            <person name="Tanaka M."/>
            <person name="Abida H."/>
            <person name="Marechal E."/>
            <person name="Bowler C."/>
            <person name="Muto M."/>
            <person name="Sunaga Y."/>
            <person name="Tanaka M."/>
            <person name="Yoshino T."/>
            <person name="Taniguchi T."/>
            <person name="Fukuda Y."/>
            <person name="Nemoto M."/>
            <person name="Matsumoto M."/>
            <person name="Wong P.S."/>
            <person name="Aburatani S."/>
            <person name="Fujibuchi W."/>
        </authorList>
    </citation>
    <scope>NUCLEOTIDE SEQUENCE [LARGE SCALE GENOMIC DNA]</scope>
    <source>
        <strain evidence="8 9">JPCC DA0580</strain>
    </source>
</reference>
<dbReference type="InterPro" id="IPR015943">
    <property type="entry name" value="WD40/YVTN_repeat-like_dom_sf"/>
</dbReference>
<protein>
    <recommendedName>
        <fullName evidence="7">Enhancer of mRNA-decapping protein 4 C-terminal domain-containing protein</fullName>
    </recommendedName>
</protein>
<dbReference type="InterPro" id="IPR036322">
    <property type="entry name" value="WD40_repeat_dom_sf"/>
</dbReference>
<dbReference type="Gene3D" id="2.130.10.10">
    <property type="entry name" value="YVTN repeat-like/Quinoprotein amine dehydrogenase"/>
    <property type="match status" value="1"/>
</dbReference>
<dbReference type="PANTHER" id="PTHR15598">
    <property type="entry name" value="ENHANCER OF MRNA-DECAPPING PROTEIN 4"/>
    <property type="match status" value="1"/>
</dbReference>
<dbReference type="GO" id="GO:0000932">
    <property type="term" value="C:P-body"/>
    <property type="evidence" value="ECO:0007669"/>
    <property type="project" value="UniProtKB-SubCell"/>
</dbReference>
<comment type="caution">
    <text evidence="8">The sequence shown here is derived from an EMBL/GenBank/DDBJ whole genome shotgun (WGS) entry which is preliminary data.</text>
</comment>
<dbReference type="InterPro" id="IPR044938">
    <property type="entry name" value="EDC4_C_sf"/>
</dbReference>
<dbReference type="InterPro" id="IPR049404">
    <property type="entry name" value="EDC4_C"/>
</dbReference>
<dbReference type="SUPFAM" id="SSF50978">
    <property type="entry name" value="WD40 repeat-like"/>
    <property type="match status" value="1"/>
</dbReference>
<keyword evidence="4" id="KW-0853">WD repeat</keyword>
<evidence type="ECO:0000259" key="7">
    <source>
        <dbReference type="Pfam" id="PF21289"/>
    </source>
</evidence>
<dbReference type="GO" id="GO:0031087">
    <property type="term" value="P:deadenylation-independent decapping of nuclear-transcribed mRNA"/>
    <property type="evidence" value="ECO:0007669"/>
    <property type="project" value="InterPro"/>
</dbReference>
<evidence type="ECO:0000256" key="1">
    <source>
        <dbReference type="ARBA" id="ARBA00004201"/>
    </source>
</evidence>
<dbReference type="PANTHER" id="PTHR15598:SF5">
    <property type="entry name" value="ENHANCER OF MRNA-DECAPPING PROTEIN 4"/>
    <property type="match status" value="1"/>
</dbReference>
<feature type="domain" description="Enhancer of mRNA-decapping protein 4 C-terminal" evidence="7">
    <location>
        <begin position="841"/>
        <end position="957"/>
    </location>
</feature>
<name>A0A1Z5JD72_FISSO</name>